<keyword evidence="1" id="KW-1133">Transmembrane helix</keyword>
<evidence type="ECO:0000256" key="2">
    <source>
        <dbReference type="SAM" id="SignalP"/>
    </source>
</evidence>
<feature type="transmembrane region" description="Helical" evidence="1">
    <location>
        <begin position="111"/>
        <end position="131"/>
    </location>
</feature>
<comment type="caution">
    <text evidence="3">The sequence shown here is derived from an EMBL/GenBank/DDBJ whole genome shotgun (WGS) entry which is preliminary data.</text>
</comment>
<evidence type="ECO:0000313" key="3">
    <source>
        <dbReference type="EMBL" id="MDF3834845.1"/>
    </source>
</evidence>
<accession>A0ABT6AQE3</accession>
<keyword evidence="4" id="KW-1185">Reference proteome</keyword>
<dbReference type="Proteomes" id="UP001216674">
    <property type="component" value="Unassembled WGS sequence"/>
</dbReference>
<protein>
    <recommendedName>
        <fullName evidence="5">DUF4328 domain-containing protein</fullName>
    </recommendedName>
</protein>
<organism evidence="3 4">
    <name type="scientific">Cupriavidus basilensis</name>
    <dbReference type="NCBI Taxonomy" id="68895"/>
    <lineage>
        <taxon>Bacteria</taxon>
        <taxon>Pseudomonadati</taxon>
        <taxon>Pseudomonadota</taxon>
        <taxon>Betaproteobacteria</taxon>
        <taxon>Burkholderiales</taxon>
        <taxon>Burkholderiaceae</taxon>
        <taxon>Cupriavidus</taxon>
    </lineage>
</organism>
<evidence type="ECO:0008006" key="5">
    <source>
        <dbReference type="Google" id="ProtNLM"/>
    </source>
</evidence>
<dbReference type="RefSeq" id="WP_276265798.1">
    <property type="nucleotide sequence ID" value="NZ_JARJLM010000309.1"/>
</dbReference>
<feature type="signal peptide" evidence="2">
    <location>
        <begin position="1"/>
        <end position="20"/>
    </location>
</feature>
<proteinExistence type="predicted"/>
<name>A0ABT6AQE3_9BURK</name>
<reference evidence="3 4" key="1">
    <citation type="submission" date="2023-03" db="EMBL/GenBank/DDBJ databases">
        <title>Draft assemblies of triclosan tolerant bacteria isolated from returned activated sludge.</title>
        <authorList>
            <person name="Van Hamelsveld S."/>
        </authorList>
    </citation>
    <scope>NUCLEOTIDE SEQUENCE [LARGE SCALE GENOMIC DNA]</scope>
    <source>
        <strain evidence="3 4">GW210010_S58</strain>
    </source>
</reference>
<evidence type="ECO:0000313" key="4">
    <source>
        <dbReference type="Proteomes" id="UP001216674"/>
    </source>
</evidence>
<gene>
    <name evidence="3" type="ORF">P3W85_18050</name>
</gene>
<keyword evidence="1" id="KW-0812">Transmembrane</keyword>
<feature type="chain" id="PRO_5046665006" description="DUF4328 domain-containing protein" evidence="2">
    <location>
        <begin position="21"/>
        <end position="181"/>
    </location>
</feature>
<evidence type="ECO:0000256" key="1">
    <source>
        <dbReference type="SAM" id="Phobius"/>
    </source>
</evidence>
<keyword evidence="1" id="KW-0472">Membrane</keyword>
<keyword evidence="2" id="KW-0732">Signal</keyword>
<dbReference type="EMBL" id="JARJLM010000309">
    <property type="protein sequence ID" value="MDF3834845.1"/>
    <property type="molecule type" value="Genomic_DNA"/>
</dbReference>
<sequence>MSFKLCATLLVAAALLYPFADPQARSGVLASVWQTGWLSVSAVVLAFLAAVGLYCRSLQRCLERVGPAARAAQPASVWLMFLLPYNFVEDFYIVANVSRSIRAEAATNARLTGLTGFGFVSGFGWCAAQIVSLLPNFVGELAGGVALLCWVAHWRLVAKVNRLLAAPGESVAAPGASRSPQ</sequence>
<feature type="transmembrane region" description="Helical" evidence="1">
    <location>
        <begin position="137"/>
        <end position="157"/>
    </location>
</feature>
<feature type="transmembrane region" description="Helical" evidence="1">
    <location>
        <begin position="36"/>
        <end position="55"/>
    </location>
</feature>